<organism evidence="5 6">
    <name type="scientific">Streptomyces bluensis</name>
    <dbReference type="NCBI Taxonomy" id="33897"/>
    <lineage>
        <taxon>Bacteria</taxon>
        <taxon>Bacillati</taxon>
        <taxon>Actinomycetota</taxon>
        <taxon>Actinomycetes</taxon>
        <taxon>Kitasatosporales</taxon>
        <taxon>Streptomycetaceae</taxon>
        <taxon>Streptomyces</taxon>
    </lineage>
</organism>
<dbReference type="PANTHER" id="PTHR30153">
    <property type="entry name" value="REPLICATIVE DNA HELICASE DNAB"/>
    <property type="match status" value="1"/>
</dbReference>
<evidence type="ECO:0000313" key="5">
    <source>
        <dbReference type="EMBL" id="MFF4524182.1"/>
    </source>
</evidence>
<name>A0ABW6UL72_9ACTN</name>
<evidence type="ECO:0000256" key="2">
    <source>
        <dbReference type="ARBA" id="ARBA00023125"/>
    </source>
</evidence>
<keyword evidence="1" id="KW-0235">DNA replication</keyword>
<protein>
    <submittedName>
        <fullName evidence="5">DnaB-like helicase N-terminal domain-containing protein</fullName>
    </submittedName>
</protein>
<dbReference type="InterPro" id="IPR007693">
    <property type="entry name" value="DNA_helicase_DnaB-like_N"/>
</dbReference>
<evidence type="ECO:0000259" key="4">
    <source>
        <dbReference type="Pfam" id="PF00772"/>
    </source>
</evidence>
<accession>A0ABW6UL72</accession>
<keyword evidence="2" id="KW-0238">DNA-binding</keyword>
<dbReference type="EMBL" id="JBIAWJ010000011">
    <property type="protein sequence ID" value="MFF4524182.1"/>
    <property type="molecule type" value="Genomic_DNA"/>
</dbReference>
<keyword evidence="6" id="KW-1185">Reference proteome</keyword>
<evidence type="ECO:0000256" key="1">
    <source>
        <dbReference type="ARBA" id="ARBA00022705"/>
    </source>
</evidence>
<proteinExistence type="predicted"/>
<dbReference type="Proteomes" id="UP001602058">
    <property type="component" value="Unassembled WGS sequence"/>
</dbReference>
<reference evidence="5 6" key="1">
    <citation type="submission" date="2024-10" db="EMBL/GenBank/DDBJ databases">
        <title>The Natural Products Discovery Center: Release of the First 8490 Sequenced Strains for Exploring Actinobacteria Biosynthetic Diversity.</title>
        <authorList>
            <person name="Kalkreuter E."/>
            <person name="Kautsar S.A."/>
            <person name="Yang D."/>
            <person name="Bader C.D."/>
            <person name="Teijaro C.N."/>
            <person name="Fluegel L."/>
            <person name="Davis C.M."/>
            <person name="Simpson J.R."/>
            <person name="Lauterbach L."/>
            <person name="Steele A.D."/>
            <person name="Gui C."/>
            <person name="Meng S."/>
            <person name="Li G."/>
            <person name="Viehrig K."/>
            <person name="Ye F."/>
            <person name="Su P."/>
            <person name="Kiefer A.F."/>
            <person name="Nichols A."/>
            <person name="Cepeda A.J."/>
            <person name="Yan W."/>
            <person name="Fan B."/>
            <person name="Jiang Y."/>
            <person name="Adhikari A."/>
            <person name="Zheng C.-J."/>
            <person name="Schuster L."/>
            <person name="Cowan T.M."/>
            <person name="Smanski M.J."/>
            <person name="Chevrette M.G."/>
            <person name="De Carvalho L.P.S."/>
            <person name="Shen B."/>
        </authorList>
    </citation>
    <scope>NUCLEOTIDE SEQUENCE [LARGE SCALE GENOMIC DNA]</scope>
    <source>
        <strain evidence="5 6">NPDC001390</strain>
    </source>
</reference>
<dbReference type="InterPro" id="IPR036185">
    <property type="entry name" value="DNA_heli_DnaB-like_N_sf"/>
</dbReference>
<dbReference type="Gene3D" id="1.10.860.10">
    <property type="entry name" value="DNAb Helicase, Chain A"/>
    <property type="match status" value="1"/>
</dbReference>
<comment type="caution">
    <text evidence="5">The sequence shown here is derived from an EMBL/GenBank/DDBJ whole genome shotgun (WGS) entry which is preliminary data.</text>
</comment>
<dbReference type="InterPro" id="IPR025048">
    <property type="entry name" value="DUF3987"/>
</dbReference>
<gene>
    <name evidence="5" type="ORF">ACFY1D_22600</name>
</gene>
<dbReference type="RefSeq" id="WP_387888786.1">
    <property type="nucleotide sequence ID" value="NZ_JBIAWJ010000011.1"/>
</dbReference>
<evidence type="ECO:0000256" key="3">
    <source>
        <dbReference type="SAM" id="MobiDB-lite"/>
    </source>
</evidence>
<feature type="region of interest" description="Disordered" evidence="3">
    <location>
        <begin position="172"/>
        <end position="208"/>
    </location>
</feature>
<feature type="domain" description="DNA helicase DnaB-like N-terminal" evidence="4">
    <location>
        <begin position="28"/>
        <end position="128"/>
    </location>
</feature>
<dbReference type="PANTHER" id="PTHR30153:SF2">
    <property type="entry name" value="REPLICATIVE DNA HELICASE"/>
    <property type="match status" value="1"/>
</dbReference>
<sequence>MASEHHPPPPTRVRNLYAVDGAPTDRLPPQDIEAEQAVLGGMLLSADAIGEVVNVLDPGDYYRPAHETIHRAIRDLHHAGQPVDPIILTAELSKRGDLTRIGGPAYVHGLVNAVPTAANAEYYAEIVRNKARLRRLVEHGTRLVEWASAPGADPEEVGTVAVTQVRELAAPEHSALDSNRAEESPSGAVPNPLYDPAPDLRRPNRPGPTPHPAVFCGWLGETVRELDPTTEADPVAVLVNLMSAAGAIIGRRPHLWIGNDRHPALLWALTVGATSAGRKGSATSTAKRPLATAFPEFFGPDHTPRGLNSGEGLIEYVKDDDSDNASRASLDKRLWVVESEYAVTMSRGRREGSSLPGVLRQAWDGEDLGSMVRNSMKATNPHIAILGHITPDEFRAKMQDSEMAGGTYNRFLPIFCHRNLILPESRGADPQLINNLAHAWRTVLNDAAKVDEVKISAEARALYRDEIYPALTEDSASGALAEFTARAAPYTLRAAMVYALCDQVDTIQEEHMNAAWHLINYAHATAAHLVGSGSGDPKLDKLAAAVRKAGAEGLTGNDIHRLFKNDRKAERERLMTALLEQPGYTRRQRASGGRPTTVLAYAG</sequence>
<dbReference type="Pfam" id="PF13148">
    <property type="entry name" value="DUF3987"/>
    <property type="match status" value="1"/>
</dbReference>
<evidence type="ECO:0000313" key="6">
    <source>
        <dbReference type="Proteomes" id="UP001602058"/>
    </source>
</evidence>
<dbReference type="SUPFAM" id="SSF48024">
    <property type="entry name" value="N-terminal domain of DnaB helicase"/>
    <property type="match status" value="1"/>
</dbReference>
<dbReference type="Pfam" id="PF00772">
    <property type="entry name" value="DnaB"/>
    <property type="match status" value="1"/>
</dbReference>
<dbReference type="InterPro" id="IPR016136">
    <property type="entry name" value="DNA_helicase_N/primase_C"/>
</dbReference>